<feature type="binding site" evidence="9">
    <location>
        <position position="37"/>
    </location>
    <ligand>
        <name>NADPH</name>
        <dbReference type="ChEBI" id="CHEBI:57783"/>
    </ligand>
</feature>
<dbReference type="NCBIfam" id="NF009114">
    <property type="entry name" value="PRK12464.1"/>
    <property type="match status" value="1"/>
</dbReference>
<name>A0A9X4H405_9FIRM</name>
<dbReference type="Pfam" id="PF02670">
    <property type="entry name" value="DXP_reductoisom"/>
    <property type="match status" value="1"/>
</dbReference>
<dbReference type="EC" id="1.1.1.267" evidence="9"/>
<dbReference type="InterPro" id="IPR013644">
    <property type="entry name" value="DXP_reductoisomerase_C"/>
</dbReference>
<comment type="similarity">
    <text evidence="2 9">Belongs to the DXR family.</text>
</comment>
<dbReference type="SUPFAM" id="SSF55347">
    <property type="entry name" value="Glyceraldehyde-3-phosphate dehydrogenase-like, C-terminal domain"/>
    <property type="match status" value="1"/>
</dbReference>
<feature type="binding site" evidence="9">
    <location>
        <position position="38"/>
    </location>
    <ligand>
        <name>NADPH</name>
        <dbReference type="ChEBI" id="CHEBI:57783"/>
    </ligand>
</feature>
<keyword evidence="6 9" id="KW-0464">Manganese</keyword>
<reference evidence="13" key="1">
    <citation type="submission" date="2022-02" db="EMBL/GenBank/DDBJ databases">
        <authorList>
            <person name="Leng L."/>
        </authorList>
    </citation>
    <scope>NUCLEOTIDE SEQUENCE</scope>
    <source>
        <strain evidence="13">JI</strain>
    </source>
</reference>
<feature type="binding site" evidence="9">
    <location>
        <position position="149"/>
    </location>
    <ligand>
        <name>Mn(2+)</name>
        <dbReference type="ChEBI" id="CHEBI:29035"/>
    </ligand>
</feature>
<dbReference type="Pfam" id="PF08436">
    <property type="entry name" value="DXP_redisom_C"/>
    <property type="match status" value="1"/>
</dbReference>
<dbReference type="InterPro" id="IPR026877">
    <property type="entry name" value="DXPR_C"/>
</dbReference>
<dbReference type="HAMAP" id="MF_00183">
    <property type="entry name" value="DXP_reductoisom"/>
    <property type="match status" value="1"/>
</dbReference>
<dbReference type="PANTHER" id="PTHR30525">
    <property type="entry name" value="1-DEOXY-D-XYLULOSE 5-PHOSPHATE REDUCTOISOMERASE"/>
    <property type="match status" value="1"/>
</dbReference>
<feature type="domain" description="DXP reductoisomerase C-terminal" evidence="12">
    <location>
        <begin position="260"/>
        <end position="376"/>
    </location>
</feature>
<dbReference type="InterPro" id="IPR013512">
    <property type="entry name" value="DXP_reductoisomerase_N"/>
</dbReference>
<comment type="catalytic activity">
    <reaction evidence="8">
        <text>2-C-methyl-D-erythritol 4-phosphate + NADP(+) = 1-deoxy-D-xylulose 5-phosphate + NADPH + H(+)</text>
        <dbReference type="Rhea" id="RHEA:13717"/>
        <dbReference type="ChEBI" id="CHEBI:15378"/>
        <dbReference type="ChEBI" id="CHEBI:57783"/>
        <dbReference type="ChEBI" id="CHEBI:57792"/>
        <dbReference type="ChEBI" id="CHEBI:58262"/>
        <dbReference type="ChEBI" id="CHEBI:58349"/>
        <dbReference type="EC" id="1.1.1.267"/>
    </reaction>
    <physiologicalReaction direction="right-to-left" evidence="8">
        <dbReference type="Rhea" id="RHEA:13719"/>
    </physiologicalReaction>
</comment>
<feature type="binding site" evidence="9">
    <location>
        <position position="123"/>
    </location>
    <ligand>
        <name>NADPH</name>
        <dbReference type="ChEBI" id="CHEBI:57783"/>
    </ligand>
</feature>
<feature type="binding site" evidence="9">
    <location>
        <position position="204"/>
    </location>
    <ligand>
        <name>NADPH</name>
        <dbReference type="ChEBI" id="CHEBI:57783"/>
    </ligand>
</feature>
<evidence type="ECO:0000256" key="3">
    <source>
        <dbReference type="ARBA" id="ARBA00022723"/>
    </source>
</evidence>
<feature type="binding site" evidence="9">
    <location>
        <position position="217"/>
    </location>
    <ligand>
        <name>1-deoxy-D-xylulose 5-phosphate</name>
        <dbReference type="ChEBI" id="CHEBI:57792"/>
    </ligand>
</feature>
<feature type="binding site" evidence="9">
    <location>
        <position position="220"/>
    </location>
    <ligand>
        <name>Mn(2+)</name>
        <dbReference type="ChEBI" id="CHEBI:29035"/>
    </ligand>
</feature>
<feature type="binding site" evidence="9">
    <location>
        <position position="198"/>
    </location>
    <ligand>
        <name>1-deoxy-D-xylulose 5-phosphate</name>
        <dbReference type="ChEBI" id="CHEBI:57792"/>
    </ligand>
</feature>
<feature type="binding site" evidence="9">
    <location>
        <position position="36"/>
    </location>
    <ligand>
        <name>NADPH</name>
        <dbReference type="ChEBI" id="CHEBI:57783"/>
    </ligand>
</feature>
<evidence type="ECO:0000256" key="7">
    <source>
        <dbReference type="ARBA" id="ARBA00023229"/>
    </source>
</evidence>
<feature type="binding site" evidence="9">
    <location>
        <position position="150"/>
    </location>
    <ligand>
        <name>1-deoxy-D-xylulose 5-phosphate</name>
        <dbReference type="ChEBI" id="CHEBI:57792"/>
    </ligand>
</feature>
<feature type="binding site" evidence="9">
    <location>
        <position position="13"/>
    </location>
    <ligand>
        <name>NADPH</name>
        <dbReference type="ChEBI" id="CHEBI:57783"/>
    </ligand>
</feature>
<dbReference type="GO" id="GO:0030145">
    <property type="term" value="F:manganese ion binding"/>
    <property type="evidence" value="ECO:0007669"/>
    <property type="project" value="TreeGrafter"/>
</dbReference>
<keyword evidence="3 9" id="KW-0479">Metal-binding</keyword>
<feature type="domain" description="1-deoxy-D-xylulose 5-phosphate reductoisomerase C-terminal" evidence="11">
    <location>
        <begin position="145"/>
        <end position="228"/>
    </location>
</feature>
<proteinExistence type="inferred from homology"/>
<evidence type="ECO:0000259" key="11">
    <source>
        <dbReference type="Pfam" id="PF08436"/>
    </source>
</evidence>
<evidence type="ECO:0000256" key="4">
    <source>
        <dbReference type="ARBA" id="ARBA00022857"/>
    </source>
</evidence>
<keyword evidence="14" id="KW-1185">Reference proteome</keyword>
<organism evidence="13 14">
    <name type="scientific">Pelotomaculum isophthalicicum JI</name>
    <dbReference type="NCBI Taxonomy" id="947010"/>
    <lineage>
        <taxon>Bacteria</taxon>
        <taxon>Bacillati</taxon>
        <taxon>Bacillota</taxon>
        <taxon>Clostridia</taxon>
        <taxon>Eubacteriales</taxon>
        <taxon>Desulfotomaculaceae</taxon>
        <taxon>Pelotomaculum</taxon>
    </lineage>
</organism>
<evidence type="ECO:0000259" key="12">
    <source>
        <dbReference type="Pfam" id="PF13288"/>
    </source>
</evidence>
<dbReference type="PIRSF" id="PIRSF006205">
    <property type="entry name" value="Dxp_reductismrs"/>
    <property type="match status" value="1"/>
</dbReference>
<evidence type="ECO:0000256" key="2">
    <source>
        <dbReference type="ARBA" id="ARBA00006825"/>
    </source>
</evidence>
<comment type="caution">
    <text evidence="13">The sequence shown here is derived from an EMBL/GenBank/DDBJ whole genome shotgun (WGS) entry which is preliminary data.</text>
</comment>
<comment type="pathway">
    <text evidence="1 9">Isoprenoid biosynthesis; isopentenyl diphosphate biosynthesis via DXP pathway; isopentenyl diphosphate from 1-deoxy-D-xylulose 5-phosphate: step 1/6.</text>
</comment>
<evidence type="ECO:0000256" key="5">
    <source>
        <dbReference type="ARBA" id="ARBA00023002"/>
    </source>
</evidence>
<dbReference type="SUPFAM" id="SSF69055">
    <property type="entry name" value="1-deoxy-D-xylulose-5-phosphate reductoisomerase, C-terminal domain"/>
    <property type="match status" value="1"/>
</dbReference>
<dbReference type="EMBL" id="JAKOAV010000003">
    <property type="protein sequence ID" value="MDF9407277.1"/>
    <property type="molecule type" value="Genomic_DNA"/>
</dbReference>
<dbReference type="PANTHER" id="PTHR30525:SF0">
    <property type="entry name" value="1-DEOXY-D-XYLULOSE 5-PHOSPHATE REDUCTOISOMERASE, CHLOROPLASTIC"/>
    <property type="match status" value="1"/>
</dbReference>
<dbReference type="GO" id="GO:0051484">
    <property type="term" value="P:isopentenyl diphosphate biosynthetic process, methylerythritol 4-phosphate pathway involved in terpenoid biosynthetic process"/>
    <property type="evidence" value="ECO:0007669"/>
    <property type="project" value="UniProtKB-ARBA"/>
</dbReference>
<dbReference type="Pfam" id="PF13288">
    <property type="entry name" value="DXPR_C"/>
    <property type="match status" value="1"/>
</dbReference>
<feature type="binding site" evidence="9">
    <location>
        <position position="151"/>
    </location>
    <ligand>
        <name>Mn(2+)</name>
        <dbReference type="ChEBI" id="CHEBI:29035"/>
    </ligand>
</feature>
<feature type="binding site" evidence="9">
    <location>
        <position position="11"/>
    </location>
    <ligand>
        <name>NADPH</name>
        <dbReference type="ChEBI" id="CHEBI:57783"/>
    </ligand>
</feature>
<gene>
    <name evidence="9" type="primary">dxr</name>
    <name evidence="13" type="ORF">L7E55_02715</name>
</gene>
<feature type="binding site" evidence="9">
    <location>
        <position position="216"/>
    </location>
    <ligand>
        <name>1-deoxy-D-xylulose 5-phosphate</name>
        <dbReference type="ChEBI" id="CHEBI:57792"/>
    </ligand>
</feature>
<keyword evidence="5 9" id="KW-0560">Oxidoreductase</keyword>
<feature type="binding site" evidence="9">
    <location>
        <position position="12"/>
    </location>
    <ligand>
        <name>NADPH</name>
        <dbReference type="ChEBI" id="CHEBI:57783"/>
    </ligand>
</feature>
<keyword evidence="4 9" id="KW-0521">NADP</keyword>
<sequence>MKKIVILGSTGSIGRQTLDVIRNMPGKFRVVGLAAGRNWRLLASQVREFRPEVVVLEREQELKNLRDELACDETPDLAWGRSGLENLAMLPQADIVLVAVAGALGIYPTIAAINAGKDVALANKETLVAAGHLVMELAARKKSALLPVDSEHSAIWQCLNGLEQRAVEKIILTASGGPFRTFSKEEMENVTVDMALFHPNWQMGKKITIDSATMMNKGLEIIEAKWLFGVSYEQIEVVIHPQSIIHSAVEFLDGSVIAQMGMPDMRLPIQYALTYPERQPGCCPRLNLTCLQGLTFEKPDTGRFPSLKLAFEAGKAGGTMPAVFNAANEVAVDSFLKGRISFTTIPFIVAEVMEKHLTVKQPELEEIMEADSWARETGANLIGTFEHA</sequence>
<keyword evidence="9" id="KW-0460">Magnesium</keyword>
<feature type="domain" description="1-deoxy-D-xylulose 5-phosphate reductoisomerase N-terminal" evidence="10">
    <location>
        <begin position="4"/>
        <end position="131"/>
    </location>
</feature>
<feature type="binding site" evidence="9">
    <location>
        <position position="151"/>
    </location>
    <ligand>
        <name>1-deoxy-D-xylulose 5-phosphate</name>
        <dbReference type="ChEBI" id="CHEBI:57792"/>
    </ligand>
</feature>
<dbReference type="SUPFAM" id="SSF51735">
    <property type="entry name" value="NAD(P)-binding Rossmann-fold domains"/>
    <property type="match status" value="1"/>
</dbReference>
<feature type="binding site" evidence="9">
    <location>
        <position position="175"/>
    </location>
    <ligand>
        <name>1-deoxy-D-xylulose 5-phosphate</name>
        <dbReference type="ChEBI" id="CHEBI:57792"/>
    </ligand>
</feature>
<feature type="binding site" evidence="9">
    <location>
        <position position="124"/>
    </location>
    <ligand>
        <name>1-deoxy-D-xylulose 5-phosphate</name>
        <dbReference type="ChEBI" id="CHEBI:57792"/>
    </ligand>
</feature>
<evidence type="ECO:0000256" key="9">
    <source>
        <dbReference type="HAMAP-Rule" id="MF_00183"/>
    </source>
</evidence>
<evidence type="ECO:0000256" key="6">
    <source>
        <dbReference type="ARBA" id="ARBA00023211"/>
    </source>
</evidence>
<dbReference type="InterPro" id="IPR036169">
    <property type="entry name" value="DXPR_C_sf"/>
</dbReference>
<comment type="function">
    <text evidence="9">Catalyzes the NADPH-dependent rearrangement and reduction of 1-deoxy-D-xylulose-5-phosphate (DXP) to 2-C-methyl-D-erythritol 4-phosphate (MEP).</text>
</comment>
<feature type="binding site" evidence="9">
    <location>
        <position position="10"/>
    </location>
    <ligand>
        <name>NADPH</name>
        <dbReference type="ChEBI" id="CHEBI:57783"/>
    </ligand>
</feature>
<keyword evidence="7 9" id="KW-0414">Isoprene biosynthesis</keyword>
<evidence type="ECO:0000313" key="14">
    <source>
        <dbReference type="Proteomes" id="UP001154312"/>
    </source>
</evidence>
<evidence type="ECO:0000256" key="1">
    <source>
        <dbReference type="ARBA" id="ARBA00005094"/>
    </source>
</evidence>
<dbReference type="GO" id="GO:0030604">
    <property type="term" value="F:1-deoxy-D-xylulose-5-phosphate reductoisomerase activity"/>
    <property type="evidence" value="ECO:0007669"/>
    <property type="project" value="UniProtKB-UniRule"/>
</dbReference>
<evidence type="ECO:0000256" key="8">
    <source>
        <dbReference type="ARBA" id="ARBA00048543"/>
    </source>
</evidence>
<accession>A0A9X4H405</accession>
<dbReference type="RefSeq" id="WP_277442471.1">
    <property type="nucleotide sequence ID" value="NZ_JAKOAV010000003.1"/>
</dbReference>
<feature type="binding site" evidence="9">
    <location>
        <position position="220"/>
    </location>
    <ligand>
        <name>1-deoxy-D-xylulose 5-phosphate</name>
        <dbReference type="ChEBI" id="CHEBI:57792"/>
    </ligand>
</feature>
<dbReference type="InterPro" id="IPR036291">
    <property type="entry name" value="NAD(P)-bd_dom_sf"/>
</dbReference>
<dbReference type="AlphaFoldDB" id="A0A9X4H405"/>
<dbReference type="NCBIfam" id="TIGR00243">
    <property type="entry name" value="Dxr"/>
    <property type="match status" value="1"/>
</dbReference>
<feature type="binding site" evidence="9">
    <location>
        <position position="211"/>
    </location>
    <ligand>
        <name>1-deoxy-D-xylulose 5-phosphate</name>
        <dbReference type="ChEBI" id="CHEBI:57792"/>
    </ligand>
</feature>
<evidence type="ECO:0000313" key="13">
    <source>
        <dbReference type="EMBL" id="MDF9407277.1"/>
    </source>
</evidence>
<comment type="cofactor">
    <cofactor evidence="9">
        <name>Mg(2+)</name>
        <dbReference type="ChEBI" id="CHEBI:18420"/>
    </cofactor>
    <cofactor evidence="9">
        <name>Mn(2+)</name>
        <dbReference type="ChEBI" id="CHEBI:29035"/>
    </cofactor>
</comment>
<evidence type="ECO:0000259" key="10">
    <source>
        <dbReference type="Pfam" id="PF02670"/>
    </source>
</evidence>
<dbReference type="Proteomes" id="UP001154312">
    <property type="component" value="Unassembled WGS sequence"/>
</dbReference>
<dbReference type="InterPro" id="IPR003821">
    <property type="entry name" value="DXP_reductoisomerase"/>
</dbReference>
<dbReference type="GO" id="GO:0070402">
    <property type="term" value="F:NADPH binding"/>
    <property type="evidence" value="ECO:0007669"/>
    <property type="project" value="InterPro"/>
</dbReference>
<dbReference type="Gene3D" id="3.40.50.720">
    <property type="entry name" value="NAD(P)-binding Rossmann-like Domain"/>
    <property type="match status" value="1"/>
</dbReference>
<dbReference type="Gene3D" id="1.10.1740.10">
    <property type="match status" value="1"/>
</dbReference>
<protein>
    <recommendedName>
        <fullName evidence="9">1-deoxy-D-xylulose 5-phosphate reductoisomerase</fullName>
        <shortName evidence="9">DXP reductoisomerase</shortName>
        <ecNumber evidence="9">1.1.1.267</ecNumber>
    </recommendedName>
    <alternativeName>
        <fullName evidence="9">1-deoxyxylulose-5-phosphate reductoisomerase</fullName>
    </alternativeName>
    <alternativeName>
        <fullName evidence="9">2-C-methyl-D-erythritol 4-phosphate synthase</fullName>
    </alternativeName>
</protein>
<feature type="binding site" evidence="9">
    <location>
        <position position="125"/>
    </location>
    <ligand>
        <name>NADPH</name>
        <dbReference type="ChEBI" id="CHEBI:57783"/>
    </ligand>
</feature>
<dbReference type="FunFam" id="3.40.50.720:FF:000045">
    <property type="entry name" value="1-deoxy-D-xylulose 5-phosphate reductoisomerase"/>
    <property type="match status" value="1"/>
</dbReference>